<keyword evidence="2" id="KW-1185">Reference proteome</keyword>
<evidence type="ECO:0000313" key="1">
    <source>
        <dbReference type="EMBL" id="KAK8533946.1"/>
    </source>
</evidence>
<comment type="caution">
    <text evidence="1">The sequence shown here is derived from an EMBL/GenBank/DDBJ whole genome shotgun (WGS) entry which is preliminary data.</text>
</comment>
<proteinExistence type="predicted"/>
<gene>
    <name evidence="1" type="ORF">V6N12_047348</name>
</gene>
<evidence type="ECO:0000313" key="2">
    <source>
        <dbReference type="Proteomes" id="UP001472677"/>
    </source>
</evidence>
<name>A0ABR2DAZ8_9ROSI</name>
<accession>A0ABR2DAZ8</accession>
<dbReference type="Proteomes" id="UP001472677">
    <property type="component" value="Unassembled WGS sequence"/>
</dbReference>
<dbReference type="EMBL" id="JBBPBM010000032">
    <property type="protein sequence ID" value="KAK8533946.1"/>
    <property type="molecule type" value="Genomic_DNA"/>
</dbReference>
<reference evidence="1 2" key="1">
    <citation type="journal article" date="2024" name="G3 (Bethesda)">
        <title>Genome assembly of Hibiscus sabdariffa L. provides insights into metabolisms of medicinal natural products.</title>
        <authorList>
            <person name="Kim T."/>
        </authorList>
    </citation>
    <scope>NUCLEOTIDE SEQUENCE [LARGE SCALE GENOMIC DNA]</scope>
    <source>
        <strain evidence="1">TK-2024</strain>
        <tissue evidence="1">Old leaves</tissue>
    </source>
</reference>
<organism evidence="1 2">
    <name type="scientific">Hibiscus sabdariffa</name>
    <name type="common">roselle</name>
    <dbReference type="NCBI Taxonomy" id="183260"/>
    <lineage>
        <taxon>Eukaryota</taxon>
        <taxon>Viridiplantae</taxon>
        <taxon>Streptophyta</taxon>
        <taxon>Embryophyta</taxon>
        <taxon>Tracheophyta</taxon>
        <taxon>Spermatophyta</taxon>
        <taxon>Magnoliopsida</taxon>
        <taxon>eudicotyledons</taxon>
        <taxon>Gunneridae</taxon>
        <taxon>Pentapetalae</taxon>
        <taxon>rosids</taxon>
        <taxon>malvids</taxon>
        <taxon>Malvales</taxon>
        <taxon>Malvaceae</taxon>
        <taxon>Malvoideae</taxon>
        <taxon>Hibiscus</taxon>
    </lineage>
</organism>
<sequence>MPTGGHTEAVSDACNVAAASENEHGGGSYPSSPSGCDVDISLQTEIGDAGGSSVPTGSEVITGADSLPAQAPSAVDINEAVEVVVEAASDQEIHGHEARLGVSSNLAMEVNEESHRFPVPNITIGQIIQPAAVVQSDDFEAIVPTGAGSRNTHTMSLSVFVDPENSPSLRCRNRLEDRLKSKLNRSRSMILRKPK</sequence>
<protein>
    <submittedName>
        <fullName evidence="1">Uncharacterized protein</fullName>
    </submittedName>
</protein>